<protein>
    <recommendedName>
        <fullName evidence="13">Rieske domain-containing protein</fullName>
    </recommendedName>
</protein>
<dbReference type="InterPro" id="IPR029063">
    <property type="entry name" value="SAM-dependent_MTases_sf"/>
</dbReference>
<feature type="region of interest" description="Disordered" evidence="12">
    <location>
        <begin position="818"/>
        <end position="839"/>
    </location>
</feature>
<keyword evidence="5" id="KW-0001">2Fe-2S</keyword>
<evidence type="ECO:0000259" key="13">
    <source>
        <dbReference type="PROSITE" id="PS51296"/>
    </source>
</evidence>
<dbReference type="GO" id="GO:0005737">
    <property type="term" value="C:cytoplasm"/>
    <property type="evidence" value="ECO:0007669"/>
    <property type="project" value="TreeGrafter"/>
</dbReference>
<evidence type="ECO:0000256" key="2">
    <source>
        <dbReference type="ARBA" id="ARBA00022603"/>
    </source>
</evidence>
<dbReference type="Pfam" id="PF04072">
    <property type="entry name" value="LCM"/>
    <property type="match status" value="1"/>
</dbReference>
<evidence type="ECO:0000256" key="9">
    <source>
        <dbReference type="ARBA" id="ARBA00023004"/>
    </source>
</evidence>
<dbReference type="GO" id="GO:0051537">
    <property type="term" value="F:2 iron, 2 sulfur cluster binding"/>
    <property type="evidence" value="ECO:0007669"/>
    <property type="project" value="UniProtKB-KW"/>
</dbReference>
<dbReference type="SUPFAM" id="SSF53335">
    <property type="entry name" value="S-adenosyl-L-methionine-dependent methyltransferases"/>
    <property type="match status" value="1"/>
</dbReference>
<evidence type="ECO:0000313" key="15">
    <source>
        <dbReference type="Proteomes" id="UP001165065"/>
    </source>
</evidence>
<keyword evidence="9" id="KW-0408">Iron</keyword>
<evidence type="ECO:0000256" key="4">
    <source>
        <dbReference type="ARBA" id="ARBA00022692"/>
    </source>
</evidence>
<dbReference type="GO" id="GO:0008168">
    <property type="term" value="F:methyltransferase activity"/>
    <property type="evidence" value="ECO:0007669"/>
    <property type="project" value="UniProtKB-KW"/>
</dbReference>
<sequence>MFLLSTRSHRKYFFFTDKIETALNPRGGKSEEMDDFAEVDEQNVFGKLSDTVTGGIFKILHTTDDCGIKDSSKNLRVLWVRALLNNYGEINDDIAGKLLPSTSGLVTSEYSKKLFEPLRKFGEWIGSRTTFIDSTLDDFLSFSTSSSQSCNVVLFGSGYDTRALRYRGHGNANFYEVDLPEVVEGKGKLYESYLKKHPDGIDKKTSAFLGVDLNKYGEGGLIEDLKGIGLDETLPTMFVWEAVLFYVNEKPKREIFKELYSFNKRPSANPNAAVVFTDSLKPFVDVPFTSETDSFFKSLDADLIEHRARWGGAVHFATTTPKNREGETTELGKTLKKEDLVMSYTPTQNFNTAIIDSPSFTSSWYAVAYTWQISGYDSPIEASLLRGNDYAKVLPLKTDKDGILKPFAFKLWNEPMVIYRDEEGQPVCVTDVCPHRSAPLSMGTVEDGELKCFYHGWTFGKSGECTDIPTQRAVTNQNLEGDKKVRKRVSDCQRRHAVVEHEGMVWVWKGELLEADPSLLPSKRSGDMETQPIETVLDYNVDYSYIIENNLDSPHLFYLHDGSVPPIESIGMMNKNLPDLRLRPFKDDCGFGHMGRFGDTGRVKKLLRFDPPNVVRHGGVSGFEEEFHIMPIAPGRSRVLLRQHLPKGPILSTITGVPGMLPFLTALVNNWNYHIALEDGAVMQGQSHMIEDLNAPRMQFGGLGDDLMSRYWAWRREAHAKAPDGNPWFGTLEETAKPSIKTGTTYGDSEDVIRKARAQSTNIVRVSQSLGIKQAYVQETPLPKYAPMNGEGYITALYWDNAVKKLFQGLEPASTMLKTSKGGTFDDPVDATSPREAPKDRAVNRSPIYHIGNVGVATAAVGYALIENAGALGAEGIAERLGGRTMEFVGTFFTSMFN</sequence>
<dbReference type="InterPro" id="IPR007213">
    <property type="entry name" value="Ppm1/Ppm2/Tcmp"/>
</dbReference>
<dbReference type="PROSITE" id="PS51296">
    <property type="entry name" value="RIESKE"/>
    <property type="match status" value="1"/>
</dbReference>
<dbReference type="GO" id="GO:0016491">
    <property type="term" value="F:oxidoreductase activity"/>
    <property type="evidence" value="ECO:0007669"/>
    <property type="project" value="UniProtKB-KW"/>
</dbReference>
<dbReference type="InterPro" id="IPR017941">
    <property type="entry name" value="Rieske_2Fe-2S"/>
</dbReference>
<dbReference type="SUPFAM" id="SSF50022">
    <property type="entry name" value="ISP domain"/>
    <property type="match status" value="1"/>
</dbReference>
<dbReference type="Proteomes" id="UP001165065">
    <property type="component" value="Unassembled WGS sequence"/>
</dbReference>
<evidence type="ECO:0000256" key="11">
    <source>
        <dbReference type="ARBA" id="ARBA00023136"/>
    </source>
</evidence>
<dbReference type="EMBL" id="BRYA01000092">
    <property type="protein sequence ID" value="GMI38831.1"/>
    <property type="molecule type" value="Genomic_DNA"/>
</dbReference>
<dbReference type="GO" id="GO:0032259">
    <property type="term" value="P:methylation"/>
    <property type="evidence" value="ECO:0007669"/>
    <property type="project" value="UniProtKB-KW"/>
</dbReference>
<comment type="subcellular location">
    <subcellularLocation>
        <location evidence="1">Membrane</location>
    </subcellularLocation>
</comment>
<dbReference type="PANTHER" id="PTHR21266:SF32">
    <property type="entry name" value="CHOLESTEROL 7-DESATURASE NVD"/>
    <property type="match status" value="1"/>
</dbReference>
<keyword evidence="8" id="KW-0560">Oxidoreductase</keyword>
<gene>
    <name evidence="14" type="ORF">TrCOL_g10228</name>
</gene>
<reference evidence="15" key="1">
    <citation type="journal article" date="2023" name="Commun. Biol.">
        <title>Genome analysis of Parmales, the sister group of diatoms, reveals the evolutionary specialization of diatoms from phago-mixotrophs to photoautotrophs.</title>
        <authorList>
            <person name="Ban H."/>
            <person name="Sato S."/>
            <person name="Yoshikawa S."/>
            <person name="Yamada K."/>
            <person name="Nakamura Y."/>
            <person name="Ichinomiya M."/>
            <person name="Sato N."/>
            <person name="Blanc-Mathieu R."/>
            <person name="Endo H."/>
            <person name="Kuwata A."/>
            <person name="Ogata H."/>
        </authorList>
    </citation>
    <scope>NUCLEOTIDE SEQUENCE [LARGE SCALE GENOMIC DNA]</scope>
</reference>
<dbReference type="Pfam" id="PF00355">
    <property type="entry name" value="Rieske"/>
    <property type="match status" value="1"/>
</dbReference>
<dbReference type="GO" id="GO:0016020">
    <property type="term" value="C:membrane"/>
    <property type="evidence" value="ECO:0007669"/>
    <property type="project" value="UniProtKB-SubCell"/>
</dbReference>
<keyword evidence="15" id="KW-1185">Reference proteome</keyword>
<accession>A0A9W7L7N8</accession>
<keyword evidence="7" id="KW-1133">Transmembrane helix</keyword>
<dbReference type="Gene3D" id="3.40.50.150">
    <property type="entry name" value="Vaccinia Virus protein VP39"/>
    <property type="match status" value="1"/>
</dbReference>
<keyword evidence="2" id="KW-0489">Methyltransferase</keyword>
<dbReference type="InterPro" id="IPR050584">
    <property type="entry name" value="Cholesterol_7-desaturase"/>
</dbReference>
<evidence type="ECO:0000256" key="7">
    <source>
        <dbReference type="ARBA" id="ARBA00022989"/>
    </source>
</evidence>
<dbReference type="PANTHER" id="PTHR21266">
    <property type="entry name" value="IRON-SULFUR DOMAIN CONTAINING PROTEIN"/>
    <property type="match status" value="1"/>
</dbReference>
<evidence type="ECO:0000256" key="12">
    <source>
        <dbReference type="SAM" id="MobiDB-lite"/>
    </source>
</evidence>
<evidence type="ECO:0000256" key="6">
    <source>
        <dbReference type="ARBA" id="ARBA00022723"/>
    </source>
</evidence>
<dbReference type="InterPro" id="IPR036922">
    <property type="entry name" value="Rieske_2Fe-2S_sf"/>
</dbReference>
<evidence type="ECO:0000256" key="8">
    <source>
        <dbReference type="ARBA" id="ARBA00023002"/>
    </source>
</evidence>
<keyword evidence="4" id="KW-0812">Transmembrane</keyword>
<keyword evidence="3" id="KW-0808">Transferase</keyword>
<name>A0A9W7L7N8_9STRA</name>
<feature type="domain" description="Rieske" evidence="13">
    <location>
        <begin position="391"/>
        <end position="507"/>
    </location>
</feature>
<comment type="caution">
    <text evidence="14">The sequence shown here is derived from an EMBL/GenBank/DDBJ whole genome shotgun (WGS) entry which is preliminary data.</text>
</comment>
<dbReference type="OrthoDB" id="426882at2759"/>
<evidence type="ECO:0000256" key="3">
    <source>
        <dbReference type="ARBA" id="ARBA00022679"/>
    </source>
</evidence>
<dbReference type="SUPFAM" id="SSF55961">
    <property type="entry name" value="Bet v1-like"/>
    <property type="match status" value="1"/>
</dbReference>
<dbReference type="Gene3D" id="2.102.10.10">
    <property type="entry name" value="Rieske [2Fe-2S] iron-sulphur domain"/>
    <property type="match status" value="1"/>
</dbReference>
<keyword evidence="10" id="KW-0411">Iron-sulfur</keyword>
<keyword evidence="11" id="KW-0472">Membrane</keyword>
<evidence type="ECO:0000256" key="10">
    <source>
        <dbReference type="ARBA" id="ARBA00023014"/>
    </source>
</evidence>
<keyword evidence="6" id="KW-0479">Metal-binding</keyword>
<organism evidence="14 15">
    <name type="scientific">Triparma columacea</name>
    <dbReference type="NCBI Taxonomy" id="722753"/>
    <lineage>
        <taxon>Eukaryota</taxon>
        <taxon>Sar</taxon>
        <taxon>Stramenopiles</taxon>
        <taxon>Ochrophyta</taxon>
        <taxon>Bolidophyceae</taxon>
        <taxon>Parmales</taxon>
        <taxon>Triparmaceae</taxon>
        <taxon>Triparma</taxon>
    </lineage>
</organism>
<evidence type="ECO:0000313" key="14">
    <source>
        <dbReference type="EMBL" id="GMI38831.1"/>
    </source>
</evidence>
<evidence type="ECO:0000256" key="1">
    <source>
        <dbReference type="ARBA" id="ARBA00004370"/>
    </source>
</evidence>
<dbReference type="GO" id="GO:0046872">
    <property type="term" value="F:metal ion binding"/>
    <property type="evidence" value="ECO:0007669"/>
    <property type="project" value="UniProtKB-KW"/>
</dbReference>
<dbReference type="AlphaFoldDB" id="A0A9W7L7N8"/>
<evidence type="ECO:0000256" key="5">
    <source>
        <dbReference type="ARBA" id="ARBA00022714"/>
    </source>
</evidence>
<proteinExistence type="predicted"/>